<accession>A0A645HXQ3</accession>
<dbReference type="AlphaFoldDB" id="A0A645HXQ3"/>
<reference evidence="1" key="1">
    <citation type="submission" date="2019-08" db="EMBL/GenBank/DDBJ databases">
        <authorList>
            <person name="Kucharzyk K."/>
            <person name="Murdoch R.W."/>
            <person name="Higgins S."/>
            <person name="Loffler F."/>
        </authorList>
    </citation>
    <scope>NUCLEOTIDE SEQUENCE</scope>
</reference>
<dbReference type="EMBL" id="VSSQ01101751">
    <property type="protein sequence ID" value="MPN43386.1"/>
    <property type="molecule type" value="Genomic_DNA"/>
</dbReference>
<gene>
    <name evidence="1" type="ORF">SDC9_190945</name>
</gene>
<comment type="caution">
    <text evidence="1">The sequence shown here is derived from an EMBL/GenBank/DDBJ whole genome shotgun (WGS) entry which is preliminary data.</text>
</comment>
<organism evidence="1">
    <name type="scientific">bioreactor metagenome</name>
    <dbReference type="NCBI Taxonomy" id="1076179"/>
    <lineage>
        <taxon>unclassified sequences</taxon>
        <taxon>metagenomes</taxon>
        <taxon>ecological metagenomes</taxon>
    </lineage>
</organism>
<proteinExistence type="predicted"/>
<protein>
    <submittedName>
        <fullName evidence="1">Uncharacterized protein</fullName>
    </submittedName>
</protein>
<evidence type="ECO:0000313" key="1">
    <source>
        <dbReference type="EMBL" id="MPN43386.1"/>
    </source>
</evidence>
<name>A0A645HXQ3_9ZZZZ</name>
<sequence>MNDNIFNAVVIHEQIAAISDNKWFYAVVMTGFNDFFKA</sequence>